<feature type="transmembrane region" description="Helical" evidence="5">
    <location>
        <begin position="99"/>
        <end position="119"/>
    </location>
</feature>
<protein>
    <recommendedName>
        <fullName evidence="6">Sodium/calcium exchanger membrane region domain-containing protein</fullName>
    </recommendedName>
</protein>
<feature type="transmembrane region" description="Helical" evidence="5">
    <location>
        <begin position="242"/>
        <end position="264"/>
    </location>
</feature>
<evidence type="ECO:0000313" key="7">
    <source>
        <dbReference type="EMBL" id="KCZ62762.1"/>
    </source>
</evidence>
<feature type="transmembrane region" description="Helical" evidence="5">
    <location>
        <begin position="165"/>
        <end position="187"/>
    </location>
</feature>
<dbReference type="Pfam" id="PF01699">
    <property type="entry name" value="Na_Ca_ex"/>
    <property type="match status" value="2"/>
</dbReference>
<evidence type="ECO:0000256" key="3">
    <source>
        <dbReference type="ARBA" id="ARBA00022989"/>
    </source>
</evidence>
<dbReference type="GO" id="GO:0006874">
    <property type="term" value="P:intracellular calcium ion homeostasis"/>
    <property type="evidence" value="ECO:0007669"/>
    <property type="project" value="TreeGrafter"/>
</dbReference>
<proteinExistence type="predicted"/>
<evidence type="ECO:0000259" key="6">
    <source>
        <dbReference type="Pfam" id="PF01699"/>
    </source>
</evidence>
<evidence type="ECO:0000313" key="8">
    <source>
        <dbReference type="Proteomes" id="UP000024547"/>
    </source>
</evidence>
<organism evidence="7 8">
    <name type="scientific">Hyphomonas atlantica</name>
    <dbReference type="NCBI Taxonomy" id="1280948"/>
    <lineage>
        <taxon>Bacteria</taxon>
        <taxon>Pseudomonadati</taxon>
        <taxon>Pseudomonadota</taxon>
        <taxon>Alphaproteobacteria</taxon>
        <taxon>Hyphomonadales</taxon>
        <taxon>Hyphomonadaceae</taxon>
        <taxon>Hyphomonas</taxon>
    </lineage>
</organism>
<dbReference type="PANTHER" id="PTHR10846:SF8">
    <property type="entry name" value="INNER MEMBRANE PROTEIN YRBG"/>
    <property type="match status" value="1"/>
</dbReference>
<dbReference type="GO" id="GO:0008273">
    <property type="term" value="F:calcium, potassium:sodium antiporter activity"/>
    <property type="evidence" value="ECO:0007669"/>
    <property type="project" value="TreeGrafter"/>
</dbReference>
<dbReference type="PANTHER" id="PTHR10846">
    <property type="entry name" value="SODIUM/POTASSIUM/CALCIUM EXCHANGER"/>
    <property type="match status" value="1"/>
</dbReference>
<keyword evidence="2 5" id="KW-0812">Transmembrane</keyword>
<comment type="caution">
    <text evidence="7">The sequence shown here is derived from an EMBL/GenBank/DDBJ whole genome shotgun (WGS) entry which is preliminary data.</text>
</comment>
<dbReference type="InterPro" id="IPR044880">
    <property type="entry name" value="NCX_ion-bd_dom_sf"/>
</dbReference>
<evidence type="ECO:0000256" key="1">
    <source>
        <dbReference type="ARBA" id="ARBA00004141"/>
    </source>
</evidence>
<dbReference type="AlphaFoldDB" id="A0A059E5D6"/>
<feature type="transmembrane region" description="Helical" evidence="5">
    <location>
        <begin position="63"/>
        <end position="87"/>
    </location>
</feature>
<dbReference type="GO" id="GO:0005262">
    <property type="term" value="F:calcium channel activity"/>
    <property type="evidence" value="ECO:0007669"/>
    <property type="project" value="TreeGrafter"/>
</dbReference>
<dbReference type="OrthoDB" id="9794225at2"/>
<feature type="domain" description="Sodium/calcium exchanger membrane region" evidence="6">
    <location>
        <begin position="172"/>
        <end position="330"/>
    </location>
</feature>
<feature type="transmembrane region" description="Helical" evidence="5">
    <location>
        <begin position="125"/>
        <end position="144"/>
    </location>
</feature>
<feature type="transmembrane region" description="Helical" evidence="5">
    <location>
        <begin position="284"/>
        <end position="306"/>
    </location>
</feature>
<dbReference type="RefSeq" id="WP_035550133.1">
    <property type="nucleotide sequence ID" value="NZ_AWFH01000008.1"/>
</dbReference>
<dbReference type="EMBL" id="AWFH01000008">
    <property type="protein sequence ID" value="KCZ62762.1"/>
    <property type="molecule type" value="Genomic_DNA"/>
</dbReference>
<sequence>MTYLMVLGGLILLFIGGEGLVRGSVSVARKLNISELVIGLTLVGFGTSVPELVTSLRAISEGAVGIAVGNVVGSNIANVLLVLGVAAVIHPIITNPRALMRDTSIMVIMTAVLCTLIWFDLFSRLAGFVLVAALLAYIAFSLIADRTAGDKAADMHAEEGEIVEANYGILLGILIAVAGLAGVVIGAKLLVDGGVIIAREFGISETVIGLSIVAIGTSLPELATSAIAAFRGKADVALGNIIGSNIFNILGILGVTALVHPFSVRGVPTGDVTTDAMSSGISHSLISVGDIAALLLSVALMVVFAISGKLVARWEGAVLLFAYALYMGLTFNLIPVPAIL</sequence>
<feature type="transmembrane region" description="Helical" evidence="5">
    <location>
        <begin position="318"/>
        <end position="339"/>
    </location>
</feature>
<gene>
    <name evidence="7" type="ORF">HY36_15455</name>
</gene>
<keyword evidence="3 5" id="KW-1133">Transmembrane helix</keyword>
<dbReference type="Gene3D" id="1.20.1420.30">
    <property type="entry name" value="NCX, central ion-binding region"/>
    <property type="match status" value="1"/>
</dbReference>
<dbReference type="NCBIfam" id="TIGR00367">
    <property type="entry name" value="calcium/sodium antiporter"/>
    <property type="match status" value="1"/>
</dbReference>
<feature type="domain" description="Sodium/calcium exchanger membrane region" evidence="6">
    <location>
        <begin position="3"/>
        <end position="142"/>
    </location>
</feature>
<dbReference type="InterPro" id="IPR004481">
    <property type="entry name" value="K/Na/Ca-exchanger"/>
</dbReference>
<name>A0A059E5D6_9PROT</name>
<dbReference type="Proteomes" id="UP000024547">
    <property type="component" value="Unassembled WGS sequence"/>
</dbReference>
<comment type="subcellular location">
    <subcellularLocation>
        <location evidence="1">Membrane</location>
        <topology evidence="1">Multi-pass membrane protein</topology>
    </subcellularLocation>
</comment>
<dbReference type="PATRIC" id="fig|1280948.3.peg.1325"/>
<dbReference type="STRING" id="1280948.HY36_15455"/>
<keyword evidence="4 5" id="KW-0472">Membrane</keyword>
<evidence type="ECO:0000256" key="5">
    <source>
        <dbReference type="SAM" id="Phobius"/>
    </source>
</evidence>
<dbReference type="InterPro" id="IPR004837">
    <property type="entry name" value="NaCa_Exmemb"/>
</dbReference>
<dbReference type="GO" id="GO:0005886">
    <property type="term" value="C:plasma membrane"/>
    <property type="evidence" value="ECO:0007669"/>
    <property type="project" value="TreeGrafter"/>
</dbReference>
<dbReference type="eggNOG" id="COG0530">
    <property type="taxonomic scope" value="Bacteria"/>
</dbReference>
<keyword evidence="8" id="KW-1185">Reference proteome</keyword>
<evidence type="ECO:0000256" key="4">
    <source>
        <dbReference type="ARBA" id="ARBA00023136"/>
    </source>
</evidence>
<evidence type="ECO:0000256" key="2">
    <source>
        <dbReference type="ARBA" id="ARBA00022692"/>
    </source>
</evidence>
<reference evidence="7 8" key="1">
    <citation type="journal article" date="2014" name="Antonie Van Leeuwenhoek">
        <title>Hyphomonas beringensis sp. nov. and Hyphomonas chukchiensis sp. nov., isolated from surface seawater of the Bering Sea and Chukchi Sea.</title>
        <authorList>
            <person name="Li C."/>
            <person name="Lai Q."/>
            <person name="Li G."/>
            <person name="Dong C."/>
            <person name="Wang J."/>
            <person name="Liao Y."/>
            <person name="Shao Z."/>
        </authorList>
    </citation>
    <scope>NUCLEOTIDE SEQUENCE [LARGE SCALE GENOMIC DNA]</scope>
    <source>
        <strain evidence="7 8">22II1-22F38</strain>
    </source>
</reference>
<accession>A0A059E5D6</accession>
<feature type="transmembrane region" description="Helical" evidence="5">
    <location>
        <begin position="207"/>
        <end position="230"/>
    </location>
</feature>